<proteinExistence type="predicted"/>
<sequence length="59" mass="6702">MRFPVMFNAQTVEIADTYCEHAGPKTVESWYSEELARGWGDVHRFVPTGGYRIASLVHS</sequence>
<dbReference type="OrthoDB" id="10475484at2759"/>
<dbReference type="VEuPathDB" id="FungiDB:MYCFIDRAFT_210381"/>
<evidence type="ECO:0000313" key="2">
    <source>
        <dbReference type="Proteomes" id="UP000016932"/>
    </source>
</evidence>
<keyword evidence="2" id="KW-1185">Reference proteome</keyword>
<protein>
    <submittedName>
        <fullName evidence="1">Uncharacterized protein</fullName>
    </submittedName>
</protein>
<gene>
    <name evidence="1" type="ORF">MYCFIDRAFT_210381</name>
</gene>
<dbReference type="RefSeq" id="XP_007923421.1">
    <property type="nucleotide sequence ID" value="XM_007925230.1"/>
</dbReference>
<dbReference type="EMBL" id="KB446556">
    <property type="protein sequence ID" value="EME85994.1"/>
    <property type="molecule type" value="Genomic_DNA"/>
</dbReference>
<accession>M3A4E8</accession>
<organism evidence="1 2">
    <name type="scientific">Pseudocercospora fijiensis (strain CIRAD86)</name>
    <name type="common">Black leaf streak disease fungus</name>
    <name type="synonym">Mycosphaerella fijiensis</name>
    <dbReference type="NCBI Taxonomy" id="383855"/>
    <lineage>
        <taxon>Eukaryota</taxon>
        <taxon>Fungi</taxon>
        <taxon>Dikarya</taxon>
        <taxon>Ascomycota</taxon>
        <taxon>Pezizomycotina</taxon>
        <taxon>Dothideomycetes</taxon>
        <taxon>Dothideomycetidae</taxon>
        <taxon>Mycosphaerellales</taxon>
        <taxon>Mycosphaerellaceae</taxon>
        <taxon>Pseudocercospora</taxon>
    </lineage>
</organism>
<reference evidence="1 2" key="1">
    <citation type="journal article" date="2012" name="PLoS Pathog.">
        <title>Diverse lifestyles and strategies of plant pathogenesis encoded in the genomes of eighteen Dothideomycetes fungi.</title>
        <authorList>
            <person name="Ohm R.A."/>
            <person name="Feau N."/>
            <person name="Henrissat B."/>
            <person name="Schoch C.L."/>
            <person name="Horwitz B.A."/>
            <person name="Barry K.W."/>
            <person name="Condon B.J."/>
            <person name="Copeland A.C."/>
            <person name="Dhillon B."/>
            <person name="Glaser F."/>
            <person name="Hesse C.N."/>
            <person name="Kosti I."/>
            <person name="LaButti K."/>
            <person name="Lindquist E.A."/>
            <person name="Lucas S."/>
            <person name="Salamov A.A."/>
            <person name="Bradshaw R.E."/>
            <person name="Ciuffetti L."/>
            <person name="Hamelin R.C."/>
            <person name="Kema G.H.J."/>
            <person name="Lawrence C."/>
            <person name="Scott J.A."/>
            <person name="Spatafora J.W."/>
            <person name="Turgeon B.G."/>
            <person name="de Wit P.J.G.M."/>
            <person name="Zhong S."/>
            <person name="Goodwin S.B."/>
            <person name="Grigoriev I.V."/>
        </authorList>
    </citation>
    <scope>NUCLEOTIDE SEQUENCE [LARGE SCALE GENOMIC DNA]</scope>
    <source>
        <strain evidence="1 2">CIRAD86</strain>
    </source>
</reference>
<dbReference type="GeneID" id="19337073"/>
<dbReference type="HOGENOM" id="CLU_2961861_0_0_1"/>
<name>M3A4E8_PSEFD</name>
<dbReference type="AlphaFoldDB" id="M3A4E8"/>
<dbReference type="KEGG" id="pfj:MYCFIDRAFT_210381"/>
<evidence type="ECO:0000313" key="1">
    <source>
        <dbReference type="EMBL" id="EME85994.1"/>
    </source>
</evidence>
<dbReference type="Proteomes" id="UP000016932">
    <property type="component" value="Unassembled WGS sequence"/>
</dbReference>